<sequence>MTDEIKLAAGRDAERVRDALARCNSFEEVRARGFLFHGTCEQITGDIQGGGYDGVFWTADRPSIAQAYIPRSGSTTWLHEPYESDRDSYLKPSKHIGFVMRWALDCAGVTLDDLDVEWNGMPKHSSE</sequence>
<accession>A0A0F9FY30</accession>
<organism evidence="1">
    <name type="scientific">marine sediment metagenome</name>
    <dbReference type="NCBI Taxonomy" id="412755"/>
    <lineage>
        <taxon>unclassified sequences</taxon>
        <taxon>metagenomes</taxon>
        <taxon>ecological metagenomes</taxon>
    </lineage>
</organism>
<dbReference type="AlphaFoldDB" id="A0A0F9FY30"/>
<name>A0A0F9FY30_9ZZZZ</name>
<protein>
    <submittedName>
        <fullName evidence="1">Uncharacterized protein</fullName>
    </submittedName>
</protein>
<gene>
    <name evidence="1" type="ORF">LCGC14_1977430</name>
</gene>
<dbReference type="EMBL" id="LAZR01022062">
    <property type="protein sequence ID" value="KKL83171.1"/>
    <property type="molecule type" value="Genomic_DNA"/>
</dbReference>
<proteinExistence type="predicted"/>
<reference evidence="1" key="1">
    <citation type="journal article" date="2015" name="Nature">
        <title>Complex archaea that bridge the gap between prokaryotes and eukaryotes.</title>
        <authorList>
            <person name="Spang A."/>
            <person name="Saw J.H."/>
            <person name="Jorgensen S.L."/>
            <person name="Zaremba-Niedzwiedzka K."/>
            <person name="Martijn J."/>
            <person name="Lind A.E."/>
            <person name="van Eijk R."/>
            <person name="Schleper C."/>
            <person name="Guy L."/>
            <person name="Ettema T.J."/>
        </authorList>
    </citation>
    <scope>NUCLEOTIDE SEQUENCE</scope>
</reference>
<comment type="caution">
    <text evidence="1">The sequence shown here is derived from an EMBL/GenBank/DDBJ whole genome shotgun (WGS) entry which is preliminary data.</text>
</comment>
<evidence type="ECO:0000313" key="1">
    <source>
        <dbReference type="EMBL" id="KKL83171.1"/>
    </source>
</evidence>